<dbReference type="KEGG" id="ooe:OEOE_0494"/>
<reference evidence="1 2" key="1">
    <citation type="journal article" date="2006" name="Proc. Natl. Acad. Sci. U.S.A.">
        <title>Comparative genomics of the lactic acid bacteria.</title>
        <authorList>
            <person name="Makarova K."/>
            <person name="Slesarev A."/>
            <person name="Wolf Y."/>
            <person name="Sorokin A."/>
            <person name="Mirkin B."/>
            <person name="Koonin E."/>
            <person name="Pavlov A."/>
            <person name="Pavlova N."/>
            <person name="Karamychev V."/>
            <person name="Polouchine N."/>
            <person name="Shakhova V."/>
            <person name="Grigoriev I."/>
            <person name="Lou Y."/>
            <person name="Rohksar D."/>
            <person name="Lucas S."/>
            <person name="Huang K."/>
            <person name="Goodstein D.M."/>
            <person name="Hawkins T."/>
            <person name="Plengvidhya V."/>
            <person name="Welker D."/>
            <person name="Hughes J."/>
            <person name="Goh Y."/>
            <person name="Benson A."/>
            <person name="Baldwin K."/>
            <person name="Lee J.H."/>
            <person name="Diaz-Muniz I."/>
            <person name="Dosti B."/>
            <person name="Smeianov V."/>
            <person name="Wechter W."/>
            <person name="Barabote R."/>
            <person name="Lorca G."/>
            <person name="Altermann E."/>
            <person name="Barrangou R."/>
            <person name="Ganesan B."/>
            <person name="Xie Y."/>
            <person name="Rawsthorne H."/>
            <person name="Tamir D."/>
            <person name="Parker C."/>
            <person name="Breidt F."/>
            <person name="Broadbent J."/>
            <person name="Hutkins R."/>
            <person name="O'Sullivan D."/>
            <person name="Steele J."/>
            <person name="Unlu G."/>
            <person name="Saier M."/>
            <person name="Klaenhammer T."/>
            <person name="Richardson P."/>
            <person name="Kozyavkin S."/>
            <person name="Weimer B."/>
            <person name="Mills D."/>
        </authorList>
    </citation>
    <scope>NUCLEOTIDE SEQUENCE [LARGE SCALE GENOMIC DNA]</scope>
    <source>
        <strain evidence="2">ATCC BAA-331 / PSU-1</strain>
    </source>
</reference>
<accession>Q04GH4</accession>
<dbReference type="EMBL" id="CP000411">
    <property type="protein sequence ID" value="ABJ56448.1"/>
    <property type="molecule type" value="Genomic_DNA"/>
</dbReference>
<gene>
    <name evidence="1" type="ordered locus">OEOE_0494</name>
</gene>
<organism evidence="1 2">
    <name type="scientific">Oenococcus oeni (strain ATCC BAA-331 / PSU-1)</name>
    <dbReference type="NCBI Taxonomy" id="203123"/>
    <lineage>
        <taxon>Bacteria</taxon>
        <taxon>Bacillati</taxon>
        <taxon>Bacillota</taxon>
        <taxon>Bacilli</taxon>
        <taxon>Lactobacillales</taxon>
        <taxon>Lactobacillaceae</taxon>
        <taxon>Oenococcus</taxon>
    </lineage>
</organism>
<name>Q04GH4_OENOB</name>
<sequence>MFFVDIIACLAADYLYIFYYKENYLFLKLILLSDNFFHKLFMGDGEKLKSRLMRLFKYSY</sequence>
<keyword evidence="2" id="KW-1185">Reference proteome</keyword>
<dbReference type="HOGENOM" id="CLU_2937070_0_0_9"/>
<dbReference type="AlphaFoldDB" id="Q04GH4"/>
<proteinExistence type="predicted"/>
<evidence type="ECO:0000313" key="2">
    <source>
        <dbReference type="Proteomes" id="UP000000774"/>
    </source>
</evidence>
<protein>
    <submittedName>
        <fullName evidence="1">Uncharacterized protein</fullName>
    </submittedName>
</protein>
<dbReference type="Proteomes" id="UP000000774">
    <property type="component" value="Chromosome"/>
</dbReference>
<evidence type="ECO:0000313" key="1">
    <source>
        <dbReference type="EMBL" id="ABJ56448.1"/>
    </source>
</evidence>